<dbReference type="PROSITE" id="PS51094">
    <property type="entry name" value="PTS_EIIA_TYPE_2"/>
    <property type="match status" value="1"/>
</dbReference>
<gene>
    <name evidence="12" type="ORF">VC03_06020</name>
</gene>
<evidence type="ECO:0000256" key="7">
    <source>
        <dbReference type="ARBA" id="ARBA00022777"/>
    </source>
</evidence>
<keyword evidence="7" id="KW-0418">Kinase</keyword>
<comment type="subcellular location">
    <subcellularLocation>
        <location evidence="1">Cytoplasm</location>
    </subcellularLocation>
</comment>
<proteinExistence type="predicted"/>
<evidence type="ECO:0000313" key="12">
    <source>
        <dbReference type="EMBL" id="AKC96025.1"/>
    </source>
</evidence>
<dbReference type="GO" id="GO:0005737">
    <property type="term" value="C:cytoplasm"/>
    <property type="evidence" value="ECO:0007669"/>
    <property type="project" value="UniProtKB-SubCell"/>
</dbReference>
<reference evidence="12 13" key="1">
    <citation type="journal article" date="2012" name="BMC Genomics">
        <title>Genomic sequence analysis and characterization of Sneathia amnii sp. nov.</title>
        <authorList>
            <consortium name="Vaginal Microbiome Consortium (additional members)"/>
            <person name="Harwich M.D.Jr."/>
            <person name="Serrano M.G."/>
            <person name="Fettweis J.M."/>
            <person name="Alves J.M."/>
            <person name="Reimers M.A."/>
            <person name="Buck G.A."/>
            <person name="Jefferson K.K."/>
        </authorList>
    </citation>
    <scope>NUCLEOTIDE SEQUENCE [LARGE SCALE GENOMIC DNA]</scope>
    <source>
        <strain evidence="12 13">SN35</strain>
    </source>
</reference>
<dbReference type="CDD" id="cd00211">
    <property type="entry name" value="PTS_IIA_fru"/>
    <property type="match status" value="1"/>
</dbReference>
<dbReference type="KEGG" id="sns:VC03_06020"/>
<evidence type="ECO:0000256" key="9">
    <source>
        <dbReference type="ARBA" id="ARBA00041175"/>
    </source>
</evidence>
<evidence type="ECO:0000256" key="6">
    <source>
        <dbReference type="ARBA" id="ARBA00022683"/>
    </source>
</evidence>
<feature type="domain" description="PTS EIIA type-2" evidence="11">
    <location>
        <begin position="4"/>
        <end position="146"/>
    </location>
</feature>
<dbReference type="STRING" id="187101.VC03_06020"/>
<dbReference type="EMBL" id="CP011280">
    <property type="protein sequence ID" value="AKC96025.1"/>
    <property type="molecule type" value="Genomic_DNA"/>
</dbReference>
<dbReference type="InterPro" id="IPR051351">
    <property type="entry name" value="Ascorbate-PTS_EIIA_comp"/>
</dbReference>
<comment type="function">
    <text evidence="8">The phosphoenolpyruvate-dependent sugar phosphotransferase system (sugar PTS), a major carbohydrate active transport system, catalyzes the phosphorylation of incoming sugar substrates concomitantly with their translocation across the cell membrane. The enzyme II UlaABC PTS system is involved in ascorbate transport.</text>
</comment>
<dbReference type="Pfam" id="PF00359">
    <property type="entry name" value="PTS_EIIA_2"/>
    <property type="match status" value="1"/>
</dbReference>
<dbReference type="Gene3D" id="3.40.930.10">
    <property type="entry name" value="Mannitol-specific EII, Chain A"/>
    <property type="match status" value="1"/>
</dbReference>
<dbReference type="PANTHER" id="PTHR36203:SF1">
    <property type="entry name" value="ASCORBATE-SPECIFIC PTS SYSTEM EIIA COMPONENT"/>
    <property type="match status" value="1"/>
</dbReference>
<dbReference type="RefSeq" id="WP_046329129.1">
    <property type="nucleotide sequence ID" value="NZ_CP011280.1"/>
</dbReference>
<keyword evidence="3" id="KW-0963">Cytoplasm</keyword>
<keyword evidence="6" id="KW-0598">Phosphotransferase system</keyword>
<keyword evidence="13" id="KW-1185">Reference proteome</keyword>
<dbReference type="InterPro" id="IPR016152">
    <property type="entry name" value="PTrfase/Anion_transptr"/>
</dbReference>
<dbReference type="SUPFAM" id="SSF55804">
    <property type="entry name" value="Phoshotransferase/anion transport protein"/>
    <property type="match status" value="1"/>
</dbReference>
<evidence type="ECO:0000256" key="8">
    <source>
        <dbReference type="ARBA" id="ARBA00037387"/>
    </source>
</evidence>
<name>A0A0E3ZAN0_9FUSO</name>
<evidence type="ECO:0000256" key="10">
    <source>
        <dbReference type="ARBA" id="ARBA00042072"/>
    </source>
</evidence>
<dbReference type="OrthoDB" id="369398at2"/>
<organism evidence="12 13">
    <name type="scientific">Sneathia vaginalis</name>
    <dbReference type="NCBI Taxonomy" id="187101"/>
    <lineage>
        <taxon>Bacteria</taxon>
        <taxon>Fusobacteriati</taxon>
        <taxon>Fusobacteriota</taxon>
        <taxon>Fusobacteriia</taxon>
        <taxon>Fusobacteriales</taxon>
        <taxon>Leptotrichiaceae</taxon>
        <taxon>Sneathia</taxon>
    </lineage>
</organism>
<evidence type="ECO:0000313" key="13">
    <source>
        <dbReference type="Proteomes" id="UP000033103"/>
    </source>
</evidence>
<evidence type="ECO:0000256" key="3">
    <source>
        <dbReference type="ARBA" id="ARBA00022490"/>
    </source>
</evidence>
<sequence length="148" mass="17285">MLKEIIREKNYAFYTSASSWEDALRKSCQALVDNKVVSDKYSEEVIECIKKYGPYIVIEPGIAMPHSTEQGENVYNTKISFTKFEEPVKFDDENEATLFFTLASKDKEVHIENIQKLMEVLLNDELKEELFKINNIEDLKKLSEKYDI</sequence>
<dbReference type="AlphaFoldDB" id="A0A0E3ZAN0"/>
<keyword evidence="4" id="KW-0597">Phosphoprotein</keyword>
<dbReference type="GO" id="GO:0009401">
    <property type="term" value="P:phosphoenolpyruvate-dependent sugar phosphotransferase system"/>
    <property type="evidence" value="ECO:0007669"/>
    <property type="project" value="UniProtKB-KW"/>
</dbReference>
<dbReference type="HOGENOM" id="CLU_072531_2_0_0"/>
<protein>
    <recommendedName>
        <fullName evidence="9">Ascorbate-specific PTS system EIIA component</fullName>
    </recommendedName>
    <alternativeName>
        <fullName evidence="10">Ascorbate-specific phosphotransferase enzyme IIA component</fullName>
    </alternativeName>
</protein>
<dbReference type="PANTHER" id="PTHR36203">
    <property type="entry name" value="ASCORBATE-SPECIFIC PTS SYSTEM EIIA COMPONENT"/>
    <property type="match status" value="1"/>
</dbReference>
<dbReference type="Proteomes" id="UP000033103">
    <property type="component" value="Chromosome"/>
</dbReference>
<evidence type="ECO:0000256" key="1">
    <source>
        <dbReference type="ARBA" id="ARBA00004496"/>
    </source>
</evidence>
<evidence type="ECO:0000256" key="2">
    <source>
        <dbReference type="ARBA" id="ARBA00022448"/>
    </source>
</evidence>
<evidence type="ECO:0000256" key="5">
    <source>
        <dbReference type="ARBA" id="ARBA00022679"/>
    </source>
</evidence>
<dbReference type="InterPro" id="IPR002178">
    <property type="entry name" value="PTS_EIIA_type-2_dom"/>
</dbReference>
<keyword evidence="2" id="KW-0813">Transport</keyword>
<evidence type="ECO:0000259" key="11">
    <source>
        <dbReference type="PROSITE" id="PS51094"/>
    </source>
</evidence>
<accession>A0A0E3ZAN0</accession>
<keyword evidence="5" id="KW-0808">Transferase</keyword>
<dbReference type="PATRIC" id="fig|1069640.6.peg.1195"/>
<evidence type="ECO:0000256" key="4">
    <source>
        <dbReference type="ARBA" id="ARBA00022553"/>
    </source>
</evidence>
<dbReference type="GO" id="GO:0016301">
    <property type="term" value="F:kinase activity"/>
    <property type="evidence" value="ECO:0007669"/>
    <property type="project" value="UniProtKB-KW"/>
</dbReference>